<dbReference type="GO" id="GO:0070967">
    <property type="term" value="F:coenzyme F420 binding"/>
    <property type="evidence" value="ECO:0007669"/>
    <property type="project" value="TreeGrafter"/>
</dbReference>
<evidence type="ECO:0000256" key="1">
    <source>
        <dbReference type="ARBA" id="ARBA00023002"/>
    </source>
</evidence>
<dbReference type="PANTHER" id="PTHR35176:SF2">
    <property type="entry name" value="F420H(2)-DEPENDENT REDUCTASE RV1155"/>
    <property type="match status" value="1"/>
</dbReference>
<sequence length="139" mass="15058">MELNAALAWAAGRKVGALITLRADGRPQSSDVVYALGGTTFQISVTDDRAKTANMRRDPRVVLHVSDPDSWSYVSFDGTVELSAPTTSPGDATSDRMVAYYEAVSGGPHPDWAEYRQAMVDERRLLVTFTPTSAVGQVH</sequence>
<dbReference type="AlphaFoldDB" id="A0A936TE51"/>
<protein>
    <submittedName>
        <fullName evidence="3">PPOX class F420-dependent oxidoreductase</fullName>
    </submittedName>
</protein>
<dbReference type="NCBIfam" id="TIGR03618">
    <property type="entry name" value="Rv1155_F420"/>
    <property type="match status" value="1"/>
</dbReference>
<dbReference type="Proteomes" id="UP000727993">
    <property type="component" value="Unassembled WGS sequence"/>
</dbReference>
<feature type="domain" description="Pyridoxamine 5'-phosphate oxidase N-terminal" evidence="2">
    <location>
        <begin position="8"/>
        <end position="131"/>
    </location>
</feature>
<dbReference type="InterPro" id="IPR012349">
    <property type="entry name" value="Split_barrel_FMN-bd"/>
</dbReference>
<dbReference type="GO" id="GO:0005829">
    <property type="term" value="C:cytosol"/>
    <property type="evidence" value="ECO:0007669"/>
    <property type="project" value="TreeGrafter"/>
</dbReference>
<dbReference type="EMBL" id="JADJZA010000008">
    <property type="protein sequence ID" value="MBK9298331.1"/>
    <property type="molecule type" value="Genomic_DNA"/>
</dbReference>
<dbReference type="GO" id="GO:0016627">
    <property type="term" value="F:oxidoreductase activity, acting on the CH-CH group of donors"/>
    <property type="evidence" value="ECO:0007669"/>
    <property type="project" value="TreeGrafter"/>
</dbReference>
<dbReference type="Pfam" id="PF01243">
    <property type="entry name" value="PNPOx_N"/>
    <property type="match status" value="1"/>
</dbReference>
<evidence type="ECO:0000259" key="2">
    <source>
        <dbReference type="Pfam" id="PF01243"/>
    </source>
</evidence>
<keyword evidence="1" id="KW-0560">Oxidoreductase</keyword>
<accession>A0A936TE51</accession>
<reference evidence="3 4" key="1">
    <citation type="submission" date="2020-10" db="EMBL/GenBank/DDBJ databases">
        <title>Connecting structure to function with the recovery of over 1000 high-quality activated sludge metagenome-assembled genomes encoding full-length rRNA genes using long-read sequencing.</title>
        <authorList>
            <person name="Singleton C.M."/>
            <person name="Petriglieri F."/>
            <person name="Kristensen J.M."/>
            <person name="Kirkegaard R.H."/>
            <person name="Michaelsen T.Y."/>
            <person name="Andersen M.H."/>
            <person name="Karst S.M."/>
            <person name="Dueholm M.S."/>
            <person name="Nielsen P.H."/>
            <person name="Albertsen M."/>
        </authorList>
    </citation>
    <scope>NUCLEOTIDE SEQUENCE [LARGE SCALE GENOMIC DNA]</scope>
    <source>
        <strain evidence="3">Lyne_18-Q3-R50-59_MAXAC.006</strain>
    </source>
</reference>
<gene>
    <name evidence="3" type="ORF">IPN02_16120</name>
</gene>
<dbReference type="InterPro" id="IPR011576">
    <property type="entry name" value="Pyridox_Oxase_N"/>
</dbReference>
<name>A0A936TE51_9ACTN</name>
<evidence type="ECO:0000313" key="3">
    <source>
        <dbReference type="EMBL" id="MBK9298331.1"/>
    </source>
</evidence>
<dbReference type="SUPFAM" id="SSF50475">
    <property type="entry name" value="FMN-binding split barrel"/>
    <property type="match status" value="1"/>
</dbReference>
<organism evidence="3 4">
    <name type="scientific">Candidatus Neomicrothrix subdominans</name>
    <dbReference type="NCBI Taxonomy" id="2954438"/>
    <lineage>
        <taxon>Bacteria</taxon>
        <taxon>Bacillati</taxon>
        <taxon>Actinomycetota</taxon>
        <taxon>Acidimicrobiia</taxon>
        <taxon>Acidimicrobiales</taxon>
        <taxon>Microthrixaceae</taxon>
        <taxon>Candidatus Neomicrothrix</taxon>
    </lineage>
</organism>
<comment type="caution">
    <text evidence="3">The sequence shown here is derived from an EMBL/GenBank/DDBJ whole genome shotgun (WGS) entry which is preliminary data.</text>
</comment>
<evidence type="ECO:0000313" key="4">
    <source>
        <dbReference type="Proteomes" id="UP000727993"/>
    </source>
</evidence>
<proteinExistence type="predicted"/>
<dbReference type="PANTHER" id="PTHR35176">
    <property type="entry name" value="HEME OXYGENASE HI_0854-RELATED"/>
    <property type="match status" value="1"/>
</dbReference>
<dbReference type="InterPro" id="IPR052019">
    <property type="entry name" value="F420H2_bilvrd_red/Heme_oxyg"/>
</dbReference>
<dbReference type="InterPro" id="IPR019920">
    <property type="entry name" value="F420-binding_dom_put"/>
</dbReference>
<dbReference type="Gene3D" id="2.30.110.10">
    <property type="entry name" value="Electron Transport, Fmn-binding Protein, Chain A"/>
    <property type="match status" value="1"/>
</dbReference>